<dbReference type="PROSITE" id="PS51257">
    <property type="entry name" value="PROKAR_LIPOPROTEIN"/>
    <property type="match status" value="1"/>
</dbReference>
<reference evidence="1 2" key="1">
    <citation type="submission" date="2020-02" db="EMBL/GenBank/DDBJ databases">
        <title>Genome analysis of Thermosulfuriphilus ammonigenes ST65T, an anaerobic thermophilic chemolithoautotrophic bacterium isolated from a deep-sea hydrothermal vent.</title>
        <authorList>
            <person name="Slobodkina G."/>
            <person name="Allioux M."/>
            <person name="Merkel A."/>
            <person name="Alain K."/>
            <person name="Jebbar M."/>
            <person name="Slobodkin A."/>
        </authorList>
    </citation>
    <scope>NUCLEOTIDE SEQUENCE [LARGE SCALE GENOMIC DNA]</scope>
    <source>
        <strain evidence="1 2">ST65</strain>
    </source>
</reference>
<accession>A0A6G7PTR4</accession>
<dbReference type="RefSeq" id="WP_166031297.1">
    <property type="nucleotide sequence ID" value="NZ_CP048877.1"/>
</dbReference>
<name>A0A6G7PTR4_9BACT</name>
<dbReference type="AlphaFoldDB" id="A0A6G7PTR4"/>
<organism evidence="1 2">
    <name type="scientific">Thermosulfuriphilus ammonigenes</name>
    <dbReference type="NCBI Taxonomy" id="1936021"/>
    <lineage>
        <taxon>Bacteria</taxon>
        <taxon>Pseudomonadati</taxon>
        <taxon>Thermodesulfobacteriota</taxon>
        <taxon>Thermodesulfobacteria</taxon>
        <taxon>Thermodesulfobacteriales</taxon>
        <taxon>Thermodesulfobacteriaceae</taxon>
        <taxon>Thermosulfuriphilus</taxon>
    </lineage>
</organism>
<dbReference type="KEGG" id="tav:G4V39_01765"/>
<sequence length="148" mass="16682">MKKNFFTLLLLLSLVACSHLQREDERAPSATPTKPLITRTEFSDIVVPAELSVVEDKSLVVKTSSFTGGVLVLRGRVLVPSLIEFFTRELPKRGWQLVGTIRYKDTLLAFTRPNRTCFIYISEPGLGMMTEVKIWAAETMGENLEQSF</sequence>
<evidence type="ECO:0000313" key="2">
    <source>
        <dbReference type="Proteomes" id="UP000502179"/>
    </source>
</evidence>
<evidence type="ECO:0000313" key="1">
    <source>
        <dbReference type="EMBL" id="QIJ71075.1"/>
    </source>
</evidence>
<dbReference type="GO" id="GO:0032259">
    <property type="term" value="P:methylation"/>
    <property type="evidence" value="ECO:0007669"/>
    <property type="project" value="UniProtKB-KW"/>
</dbReference>
<keyword evidence="1" id="KW-0808">Transferase</keyword>
<keyword evidence="2" id="KW-1185">Reference proteome</keyword>
<protein>
    <submittedName>
        <fullName evidence="1">TrmH family RNA methyltransferase</fullName>
    </submittedName>
</protein>
<dbReference type="Proteomes" id="UP000502179">
    <property type="component" value="Chromosome"/>
</dbReference>
<dbReference type="EMBL" id="CP048877">
    <property type="protein sequence ID" value="QIJ71075.1"/>
    <property type="molecule type" value="Genomic_DNA"/>
</dbReference>
<keyword evidence="1" id="KW-0489">Methyltransferase</keyword>
<gene>
    <name evidence="1" type="ORF">G4V39_01765</name>
</gene>
<proteinExistence type="predicted"/>
<dbReference type="GO" id="GO:0008168">
    <property type="term" value="F:methyltransferase activity"/>
    <property type="evidence" value="ECO:0007669"/>
    <property type="project" value="UniProtKB-KW"/>
</dbReference>